<dbReference type="RefSeq" id="WP_329395478.1">
    <property type="nucleotide sequence ID" value="NZ_CP109019.1"/>
</dbReference>
<dbReference type="EMBL" id="CP109019">
    <property type="protein sequence ID" value="WUT81272.1"/>
    <property type="molecule type" value="Genomic_DNA"/>
</dbReference>
<gene>
    <name evidence="1" type="ORF">OG515_03210</name>
</gene>
<sequence>MIDSHQQLQDALDALDTAFAPLAELPVQVGGCTYCYAEADLEALAGPVYALSEHLLTSVAHESPDHWDDFPGLYRRLVPRIVRLLVADELDHSLVASRLLAAAWRDWPAGERRALEAVWHAWWRSALDTDPGVGRIADVLETLSVTAGTLSSWLAVWGETRTETADRHLHDMLDRWLFEDQLADLHLGFYGELHATEQLLSWLLSLEDGRVGAAQLREVERISYS</sequence>
<proteinExistence type="predicted"/>
<evidence type="ECO:0000313" key="1">
    <source>
        <dbReference type="EMBL" id="WUT81272.1"/>
    </source>
</evidence>
<name>A0ABZ1XD51_9ACTN</name>
<reference evidence="1" key="1">
    <citation type="submission" date="2022-10" db="EMBL/GenBank/DDBJ databases">
        <title>The complete genomes of actinobacterial strains from the NBC collection.</title>
        <authorList>
            <person name="Joergensen T.S."/>
            <person name="Alvarez Arevalo M."/>
            <person name="Sterndorff E.B."/>
            <person name="Faurdal D."/>
            <person name="Vuksanovic O."/>
            <person name="Mourched A.-S."/>
            <person name="Charusanti P."/>
            <person name="Shaw S."/>
            <person name="Blin K."/>
            <person name="Weber T."/>
        </authorList>
    </citation>
    <scope>NUCLEOTIDE SEQUENCE</scope>
    <source>
        <strain evidence="1">NBC_00668</strain>
    </source>
</reference>
<organism evidence="1 2">
    <name type="scientific">Streptomyces melanogenes</name>
    <dbReference type="NCBI Taxonomy" id="67326"/>
    <lineage>
        <taxon>Bacteria</taxon>
        <taxon>Bacillati</taxon>
        <taxon>Actinomycetota</taxon>
        <taxon>Actinomycetes</taxon>
        <taxon>Kitasatosporales</taxon>
        <taxon>Streptomycetaceae</taxon>
        <taxon>Streptomyces</taxon>
    </lineage>
</organism>
<protein>
    <submittedName>
        <fullName evidence="1">Uncharacterized protein</fullName>
    </submittedName>
</protein>
<keyword evidence="2" id="KW-1185">Reference proteome</keyword>
<dbReference type="Proteomes" id="UP001432060">
    <property type="component" value="Chromosome"/>
</dbReference>
<evidence type="ECO:0000313" key="2">
    <source>
        <dbReference type="Proteomes" id="UP001432060"/>
    </source>
</evidence>
<accession>A0ABZ1XD51</accession>